<accession>A0A918V2L7</accession>
<feature type="signal peptide" evidence="1">
    <location>
        <begin position="1"/>
        <end position="22"/>
    </location>
</feature>
<sequence length="115" mass="11890">MSRTTRRLAALAMIPAALTGAAATPAVGASGAVSVIGIAYERAFYRGPADELKDVGSTCTAIPPKGSAVNHESSGHVITFYLGTQCQIPFAVLNPGQSDRNIGELPVRAYTTTPE</sequence>
<dbReference type="Proteomes" id="UP000630936">
    <property type="component" value="Unassembled WGS sequence"/>
</dbReference>
<reference evidence="2" key="2">
    <citation type="submission" date="2020-09" db="EMBL/GenBank/DDBJ databases">
        <authorList>
            <person name="Sun Q."/>
            <person name="Ohkuma M."/>
        </authorList>
    </citation>
    <scope>NUCLEOTIDE SEQUENCE</scope>
    <source>
        <strain evidence="2">JCM 4988</strain>
    </source>
</reference>
<protein>
    <recommendedName>
        <fullName evidence="4">Secreted protein</fullName>
    </recommendedName>
</protein>
<name>A0A918V2L7_9ACTN</name>
<gene>
    <name evidence="2" type="ORF">GCM10010387_62090</name>
</gene>
<comment type="caution">
    <text evidence="2">The sequence shown here is derived from an EMBL/GenBank/DDBJ whole genome shotgun (WGS) entry which is preliminary data.</text>
</comment>
<keyword evidence="1" id="KW-0732">Signal</keyword>
<dbReference type="AlphaFoldDB" id="A0A918V2L7"/>
<dbReference type="RefSeq" id="WP_190126603.1">
    <property type="nucleotide sequence ID" value="NZ_BMWG01000029.1"/>
</dbReference>
<evidence type="ECO:0000313" key="2">
    <source>
        <dbReference type="EMBL" id="GGZ59903.1"/>
    </source>
</evidence>
<dbReference type="EMBL" id="BMWG01000029">
    <property type="protein sequence ID" value="GGZ59903.1"/>
    <property type="molecule type" value="Genomic_DNA"/>
</dbReference>
<organism evidence="2 3">
    <name type="scientific">Streptomyces inusitatus</name>
    <dbReference type="NCBI Taxonomy" id="68221"/>
    <lineage>
        <taxon>Bacteria</taxon>
        <taxon>Bacillati</taxon>
        <taxon>Actinomycetota</taxon>
        <taxon>Actinomycetes</taxon>
        <taxon>Kitasatosporales</taxon>
        <taxon>Streptomycetaceae</taxon>
        <taxon>Streptomyces</taxon>
    </lineage>
</organism>
<keyword evidence="3" id="KW-1185">Reference proteome</keyword>
<evidence type="ECO:0000256" key="1">
    <source>
        <dbReference type="SAM" id="SignalP"/>
    </source>
</evidence>
<proteinExistence type="predicted"/>
<reference evidence="2" key="1">
    <citation type="journal article" date="2014" name="Int. J. Syst. Evol. Microbiol.">
        <title>Complete genome sequence of Corynebacterium casei LMG S-19264T (=DSM 44701T), isolated from a smear-ripened cheese.</title>
        <authorList>
            <consortium name="US DOE Joint Genome Institute (JGI-PGF)"/>
            <person name="Walter F."/>
            <person name="Albersmeier A."/>
            <person name="Kalinowski J."/>
            <person name="Ruckert C."/>
        </authorList>
    </citation>
    <scope>NUCLEOTIDE SEQUENCE</scope>
    <source>
        <strain evidence="2">JCM 4988</strain>
    </source>
</reference>
<evidence type="ECO:0008006" key="4">
    <source>
        <dbReference type="Google" id="ProtNLM"/>
    </source>
</evidence>
<feature type="chain" id="PRO_5039527441" description="Secreted protein" evidence="1">
    <location>
        <begin position="23"/>
        <end position="115"/>
    </location>
</feature>
<evidence type="ECO:0000313" key="3">
    <source>
        <dbReference type="Proteomes" id="UP000630936"/>
    </source>
</evidence>